<comment type="caution">
    <text evidence="1">The sequence shown here is derived from an EMBL/GenBank/DDBJ whole genome shotgun (WGS) entry which is preliminary data.</text>
</comment>
<dbReference type="EMBL" id="JAGPYM010000007">
    <property type="protein sequence ID" value="KAH6892364.1"/>
    <property type="molecule type" value="Genomic_DNA"/>
</dbReference>
<protein>
    <submittedName>
        <fullName evidence="1">Uncharacterized protein</fullName>
    </submittedName>
</protein>
<accession>A0A9P9AS67</accession>
<evidence type="ECO:0000313" key="1">
    <source>
        <dbReference type="EMBL" id="KAH6892364.1"/>
    </source>
</evidence>
<reference evidence="1 2" key="1">
    <citation type="journal article" date="2021" name="Nat. Commun.">
        <title>Genetic determinants of endophytism in the Arabidopsis root mycobiome.</title>
        <authorList>
            <person name="Mesny F."/>
            <person name="Miyauchi S."/>
            <person name="Thiergart T."/>
            <person name="Pickel B."/>
            <person name="Atanasova L."/>
            <person name="Karlsson M."/>
            <person name="Huettel B."/>
            <person name="Barry K.W."/>
            <person name="Haridas S."/>
            <person name="Chen C."/>
            <person name="Bauer D."/>
            <person name="Andreopoulos W."/>
            <person name="Pangilinan J."/>
            <person name="LaButti K."/>
            <person name="Riley R."/>
            <person name="Lipzen A."/>
            <person name="Clum A."/>
            <person name="Drula E."/>
            <person name="Henrissat B."/>
            <person name="Kohler A."/>
            <person name="Grigoriev I.V."/>
            <person name="Martin F.M."/>
            <person name="Hacquard S."/>
        </authorList>
    </citation>
    <scope>NUCLEOTIDE SEQUENCE [LARGE SCALE GENOMIC DNA]</scope>
    <source>
        <strain evidence="1 2">MPI-CAGE-CH-0241</strain>
    </source>
</reference>
<evidence type="ECO:0000313" key="2">
    <source>
        <dbReference type="Proteomes" id="UP000777438"/>
    </source>
</evidence>
<dbReference type="OrthoDB" id="5076294at2759"/>
<name>A0A9P9AS67_9HYPO</name>
<dbReference type="AlphaFoldDB" id="A0A9P9AS67"/>
<keyword evidence="2" id="KW-1185">Reference proteome</keyword>
<proteinExistence type="predicted"/>
<sequence>MAAPLVDIPASQITATYHLFGRFLVLTAKGEEHAFYLAPTFQREVFFGGLLFSLRAQPGGPGPVHLKNQPPVEPIPFDISNKFNILLPEPHFNNSTVSVETAKGTLSIPIEYEGFVSPPGDKSTTVDADKGNDINAGQRFSDVVTPINEHLLDGSQLKISAQIPQTVAPAKAWVKVHYNPTYFKLVDSAHEAGSITWTFEWAKLPTEPGENPQIIDVTTTNWNGLFGVSSITSKIIQGYIVSFVVLSK</sequence>
<organism evidence="1 2">
    <name type="scientific">Thelonectria olida</name>
    <dbReference type="NCBI Taxonomy" id="1576542"/>
    <lineage>
        <taxon>Eukaryota</taxon>
        <taxon>Fungi</taxon>
        <taxon>Dikarya</taxon>
        <taxon>Ascomycota</taxon>
        <taxon>Pezizomycotina</taxon>
        <taxon>Sordariomycetes</taxon>
        <taxon>Hypocreomycetidae</taxon>
        <taxon>Hypocreales</taxon>
        <taxon>Nectriaceae</taxon>
        <taxon>Thelonectria</taxon>
    </lineage>
</organism>
<dbReference type="Proteomes" id="UP000777438">
    <property type="component" value="Unassembled WGS sequence"/>
</dbReference>
<gene>
    <name evidence="1" type="ORF">B0T10DRAFT_458077</name>
</gene>